<accession>A0AAV4BJD2</accession>
<evidence type="ECO:0000313" key="1">
    <source>
        <dbReference type="EMBL" id="GFO19037.1"/>
    </source>
</evidence>
<proteinExistence type="predicted"/>
<evidence type="ECO:0000313" key="2">
    <source>
        <dbReference type="Proteomes" id="UP000735302"/>
    </source>
</evidence>
<organism evidence="1 2">
    <name type="scientific">Plakobranchus ocellatus</name>
    <dbReference type="NCBI Taxonomy" id="259542"/>
    <lineage>
        <taxon>Eukaryota</taxon>
        <taxon>Metazoa</taxon>
        <taxon>Spiralia</taxon>
        <taxon>Lophotrochozoa</taxon>
        <taxon>Mollusca</taxon>
        <taxon>Gastropoda</taxon>
        <taxon>Heterobranchia</taxon>
        <taxon>Euthyneura</taxon>
        <taxon>Panpulmonata</taxon>
        <taxon>Sacoglossa</taxon>
        <taxon>Placobranchoidea</taxon>
        <taxon>Plakobranchidae</taxon>
        <taxon>Plakobranchus</taxon>
    </lineage>
</organism>
<keyword evidence="2" id="KW-1185">Reference proteome</keyword>
<dbReference type="Proteomes" id="UP000735302">
    <property type="component" value="Unassembled WGS sequence"/>
</dbReference>
<protein>
    <submittedName>
        <fullName evidence="1">Uncharacterized protein</fullName>
    </submittedName>
</protein>
<dbReference type="AlphaFoldDB" id="A0AAV4BJD2"/>
<name>A0AAV4BJD2_9GAST</name>
<dbReference type="EMBL" id="BLXT01004995">
    <property type="protein sequence ID" value="GFO19037.1"/>
    <property type="molecule type" value="Genomic_DNA"/>
</dbReference>
<sequence>MVSDAILNSTEMFCQGFDSTTGTRLGEDKKLKITKLWTATNNRLSETCVYFLTIIMNRCVVKRSPAFVRRRFGSGFELEIAAEGSQRISGSLAIVPPAPLCNSSHILHHRYPFLPLSF</sequence>
<comment type="caution">
    <text evidence="1">The sequence shown here is derived from an EMBL/GenBank/DDBJ whole genome shotgun (WGS) entry which is preliminary data.</text>
</comment>
<gene>
    <name evidence="1" type="ORF">PoB_004554200</name>
</gene>
<reference evidence="1 2" key="1">
    <citation type="journal article" date="2021" name="Elife">
        <title>Chloroplast acquisition without the gene transfer in kleptoplastic sea slugs, Plakobranchus ocellatus.</title>
        <authorList>
            <person name="Maeda T."/>
            <person name="Takahashi S."/>
            <person name="Yoshida T."/>
            <person name="Shimamura S."/>
            <person name="Takaki Y."/>
            <person name="Nagai Y."/>
            <person name="Toyoda A."/>
            <person name="Suzuki Y."/>
            <person name="Arimoto A."/>
            <person name="Ishii H."/>
            <person name="Satoh N."/>
            <person name="Nishiyama T."/>
            <person name="Hasebe M."/>
            <person name="Maruyama T."/>
            <person name="Minagawa J."/>
            <person name="Obokata J."/>
            <person name="Shigenobu S."/>
        </authorList>
    </citation>
    <scope>NUCLEOTIDE SEQUENCE [LARGE SCALE GENOMIC DNA]</scope>
</reference>